<dbReference type="InterPro" id="IPR027417">
    <property type="entry name" value="P-loop_NTPase"/>
</dbReference>
<dbReference type="InterPro" id="IPR026741">
    <property type="entry name" value="SNO"/>
</dbReference>
<feature type="domain" description="Strawberry notch AAA" evidence="3">
    <location>
        <begin position="424"/>
        <end position="750"/>
    </location>
</feature>
<dbReference type="Proteomes" id="UP000192656">
    <property type="component" value="Unassembled WGS sequence"/>
</dbReference>
<protein>
    <submittedName>
        <fullName evidence="4">C-terminal domain on Strawberry notch homologue</fullName>
    </submittedName>
</protein>
<dbReference type="InterPro" id="IPR029063">
    <property type="entry name" value="SAM-dependent_MTases_sf"/>
</dbReference>
<dbReference type="PANTHER" id="PTHR12706:SF30">
    <property type="entry name" value="PROTEIN STRAWBERRY NOTCH-RELATED"/>
    <property type="match status" value="1"/>
</dbReference>
<dbReference type="CDD" id="cd02440">
    <property type="entry name" value="AdoMet_MTases"/>
    <property type="match status" value="1"/>
</dbReference>
<feature type="domain" description="Strawberry notch helicase C" evidence="2">
    <location>
        <begin position="923"/>
        <end position="1177"/>
    </location>
</feature>
<comment type="similarity">
    <text evidence="1">Belongs to the SBNO family.</text>
</comment>
<dbReference type="OrthoDB" id="270332at2"/>
<dbReference type="STRING" id="937218.SAMN06297251_10875"/>
<proteinExistence type="inferred from homology"/>
<dbReference type="RefSeq" id="WP_084410056.1">
    <property type="nucleotide sequence ID" value="NZ_FWXR01000008.1"/>
</dbReference>
<evidence type="ECO:0000313" key="4">
    <source>
        <dbReference type="EMBL" id="SMC78729.1"/>
    </source>
</evidence>
<dbReference type="SUPFAM" id="SSF52540">
    <property type="entry name" value="P-loop containing nucleoside triphosphate hydrolases"/>
    <property type="match status" value="1"/>
</dbReference>
<evidence type="ECO:0000313" key="5">
    <source>
        <dbReference type="Proteomes" id="UP000192656"/>
    </source>
</evidence>
<dbReference type="SUPFAM" id="SSF53335">
    <property type="entry name" value="S-adenosyl-L-methionine-dependent methyltransferases"/>
    <property type="match status" value="1"/>
</dbReference>
<dbReference type="GO" id="GO:0006355">
    <property type="term" value="P:regulation of DNA-templated transcription"/>
    <property type="evidence" value="ECO:0007669"/>
    <property type="project" value="InterPro"/>
</dbReference>
<organism evidence="4 5">
    <name type="scientific">Fulvimarina manganoxydans</name>
    <dbReference type="NCBI Taxonomy" id="937218"/>
    <lineage>
        <taxon>Bacteria</taxon>
        <taxon>Pseudomonadati</taxon>
        <taxon>Pseudomonadota</taxon>
        <taxon>Alphaproteobacteria</taxon>
        <taxon>Hyphomicrobiales</taxon>
        <taxon>Aurantimonadaceae</taxon>
        <taxon>Fulvimarina</taxon>
    </lineage>
</organism>
<dbReference type="InterPro" id="IPR026937">
    <property type="entry name" value="SBNO_Helicase_C_dom"/>
</dbReference>
<evidence type="ECO:0000259" key="3">
    <source>
        <dbReference type="Pfam" id="PF13872"/>
    </source>
</evidence>
<evidence type="ECO:0000256" key="1">
    <source>
        <dbReference type="ARBA" id="ARBA00006992"/>
    </source>
</evidence>
<sequence length="1458" mass="158836">MTLSEATPSLFLEAASIPAHRAIFQAGTALSRTLEQGRRIDAKNQRGVMEAAFGGSDADGLWTWKDAYEATEVAQLLFLKKFGAAMRRKAGSVEAFLAMIERLAGLAPTQTKRSEDAQVLQQFSTPLTIALAAAEAAAIDENDLVLEPSAGTGMLAIFARNAGARLVLNEYAKLRAELLAQLFETDGVTRFDAATIHDRLDPSLVPSVIIMNPPFSASPKVEGRYKAGTARHIRSALQRLAPKGRLVTITGESFSPANPAWRDAFEELQSVGRLVFSAPIAGTAYARHGTTIETRLTVFDKVPATDVSDFSGCQDVVPCKPSDLLALVQSRCPARVERPCARSASIPAAASPKSVTRSLKDLREQARAETQELALERNKHKLDGVETAPVDYLPKAWAPTTKALTASLYEPYDVQSIDIEGAPEHPTQLVQSAAMASVAPPLPTYRPVLPARLLKDGVLSAAQIETIVYAGEAQSGFLKGEWARHPDTGELVRAASGEGRQIRRGYFLGDGTGCGKGRQVAGVILDNWLQGRRKAIWLSKSDKLIEDAQRDWTALGGAASDIVPLSRFPQGSEIRLGEGILFVTYATLRSAERQHGDRIKASRLKQVTDWLGENFDGVIAFDEAHAMANAAASGSERGEKKPSQQGRAGLLLQDAVPGARILYVSATGATEVANLAYASRLGLWSTGDFPFTTRSAFVSSMEAGGIAAMEVISRDLKALGLYTARSVSYDGVEYDMLVHELTPAQVEIYDSYADAFQVIHSHLERALAASGVTSDEGTLNPAAKSAARSAFESNKQRFFSHLICTMKCPSLIRSIEADLVAGHAAVVQIVSTSESLMERRLADIPASEWGDLQVDVTPREYVMDYLVHSFPTQLFEPYTDEDGVLRSKPVVDPDGNPVFCREAEASRDAMIEKLGALAPVQSALDQLIWHFGTEVVAEVTGRSRRIIKTSDNKLKVVNRPASSNLSETSAFQNDDKQVLIFSDAGGTGRSYHADLSAKNQRLRVHYLLEPGWRADNAIQGLGRTHRTNQAQPPLFRPCATNVQGEKRFLSTIARRLDTLGAITRGQRQTGGQGMFRAEDNLESTYARLALRRFFAALYTGAIKACSLTRFQEMTGLDLLDSDGMLKEELPPISRFLNRCLALRIADQNAIFAEFTGILDDIVQAAIAGGTYDAGLETLTAESFKIVERRDIFEAASGAKTTALTVEEVQRNRPLTLDDVREMAKQHCDARLLVNEQSGRAALELPSSGLMSDDGNVIERVKLYRPMTTDSMLLLEMQASHWKPVPDADFETAWNAEVAAVPEFATSRIIIVSGLLLPIWDRLPEENMRVYRLQTDDGERVIGRLVTPEQLGAVYAKLGLDGTVTLTPKEARVAVMDRGATVPIGNTLNLRKSRVMDAYRLEVVGFTPDTLKHLKSLGCRTEIISWKTRAFIPLMDLTVLTAVMDAFQPLEPAPEAIAA</sequence>
<keyword evidence="5" id="KW-1185">Reference proteome</keyword>
<evidence type="ECO:0000259" key="2">
    <source>
        <dbReference type="Pfam" id="PF13871"/>
    </source>
</evidence>
<dbReference type="Pfam" id="PF13871">
    <property type="entry name" value="Helicase_C_4"/>
    <property type="match status" value="1"/>
</dbReference>
<dbReference type="PANTHER" id="PTHR12706">
    <property type="entry name" value="STRAWBERRY NOTCH-RELATED"/>
    <property type="match status" value="1"/>
</dbReference>
<dbReference type="Gene3D" id="3.40.50.150">
    <property type="entry name" value="Vaccinia Virus protein VP39"/>
    <property type="match status" value="1"/>
</dbReference>
<dbReference type="Pfam" id="PF13872">
    <property type="entry name" value="AAA_34"/>
    <property type="match status" value="1"/>
</dbReference>
<dbReference type="InterPro" id="IPR039187">
    <property type="entry name" value="SNO_AAA"/>
</dbReference>
<gene>
    <name evidence="4" type="ORF">SAMN06297251_10875</name>
</gene>
<reference evidence="4 5" key="1">
    <citation type="submission" date="2017-04" db="EMBL/GenBank/DDBJ databases">
        <authorList>
            <person name="Afonso C.L."/>
            <person name="Miller P.J."/>
            <person name="Scott M.A."/>
            <person name="Spackman E."/>
            <person name="Goraichik I."/>
            <person name="Dimitrov K.M."/>
            <person name="Suarez D.L."/>
            <person name="Swayne D.E."/>
        </authorList>
    </citation>
    <scope>NUCLEOTIDE SEQUENCE [LARGE SCALE GENOMIC DNA]</scope>
    <source>
        <strain evidence="4 5">CGMCC 1.10972</strain>
    </source>
</reference>
<dbReference type="EMBL" id="FWXR01000008">
    <property type="protein sequence ID" value="SMC78729.1"/>
    <property type="molecule type" value="Genomic_DNA"/>
</dbReference>
<dbReference type="Gene3D" id="3.40.50.300">
    <property type="entry name" value="P-loop containing nucleotide triphosphate hydrolases"/>
    <property type="match status" value="1"/>
</dbReference>
<accession>A0A1W2C0M3</accession>
<name>A0A1W2C0M3_9HYPH</name>